<sequence length="182" mass="20282">MSKTIRVAVIYGSVREGRFCATVGQWALDQIQQHEAFSPLVIDPAAEPASAFARRLDEADAFIVVTPEYNHSFPAALKALIDAYKSQWQAKPVAFVSYGGAAGGVRAVEHLRHVFAELHAVGIRDGVMFPNAWEQFDERGQPLQAQRFQRGMQTLLARLAWWAKTLRQGRAVQDYDQAAILD</sequence>
<evidence type="ECO:0000256" key="2">
    <source>
        <dbReference type="ARBA" id="ARBA00022643"/>
    </source>
</evidence>
<dbReference type="AlphaFoldDB" id="A0A2A2ESV8"/>
<dbReference type="GO" id="GO:0010181">
    <property type="term" value="F:FMN binding"/>
    <property type="evidence" value="ECO:0007669"/>
    <property type="project" value="TreeGrafter"/>
</dbReference>
<dbReference type="SUPFAM" id="SSF52218">
    <property type="entry name" value="Flavoproteins"/>
    <property type="match status" value="1"/>
</dbReference>
<evidence type="ECO:0000259" key="3">
    <source>
        <dbReference type="Pfam" id="PF03358"/>
    </source>
</evidence>
<dbReference type="OrthoDB" id="9812295at2"/>
<dbReference type="Pfam" id="PF03358">
    <property type="entry name" value="FMN_red"/>
    <property type="match status" value="1"/>
</dbReference>
<feature type="domain" description="NADPH-dependent FMN reductase-like" evidence="3">
    <location>
        <begin position="6"/>
        <end position="133"/>
    </location>
</feature>
<dbReference type="PANTHER" id="PTHR30543:SF21">
    <property type="entry name" value="NAD(P)H-DEPENDENT FMN REDUCTASE LOT6"/>
    <property type="match status" value="1"/>
</dbReference>
<dbReference type="InterPro" id="IPR029039">
    <property type="entry name" value="Flavoprotein-like_sf"/>
</dbReference>
<dbReference type="InterPro" id="IPR050712">
    <property type="entry name" value="NAD(P)H-dep_reductase"/>
</dbReference>
<dbReference type="GO" id="GO:0016491">
    <property type="term" value="F:oxidoreductase activity"/>
    <property type="evidence" value="ECO:0007669"/>
    <property type="project" value="InterPro"/>
</dbReference>
<dbReference type="Proteomes" id="UP000217771">
    <property type="component" value="Unassembled WGS sequence"/>
</dbReference>
<accession>A0A2A2ESV8</accession>
<evidence type="ECO:0000256" key="1">
    <source>
        <dbReference type="ARBA" id="ARBA00001917"/>
    </source>
</evidence>
<dbReference type="GO" id="GO:0005829">
    <property type="term" value="C:cytosol"/>
    <property type="evidence" value="ECO:0007669"/>
    <property type="project" value="TreeGrafter"/>
</dbReference>
<dbReference type="PANTHER" id="PTHR30543">
    <property type="entry name" value="CHROMATE REDUCTASE"/>
    <property type="match status" value="1"/>
</dbReference>
<gene>
    <name evidence="4" type="ORF">CK498_16320</name>
</gene>
<comment type="cofactor">
    <cofactor evidence="1">
        <name>FMN</name>
        <dbReference type="ChEBI" id="CHEBI:58210"/>
    </cofactor>
</comment>
<keyword evidence="5" id="KW-1185">Reference proteome</keyword>
<reference evidence="4 5" key="1">
    <citation type="submission" date="2017-08" db="EMBL/GenBank/DDBJ databases">
        <title>Halomonas alkalisoli sp. nov., isolated from saline alkaline soil.</title>
        <authorList>
            <person name="Wang D."/>
            <person name="Zhang G."/>
        </authorList>
    </citation>
    <scope>NUCLEOTIDE SEQUENCE [LARGE SCALE GENOMIC DNA]</scope>
    <source>
        <strain evidence="4 5">WRN001</strain>
    </source>
</reference>
<dbReference type="Gene3D" id="3.40.50.360">
    <property type="match status" value="1"/>
</dbReference>
<dbReference type="InterPro" id="IPR005025">
    <property type="entry name" value="FMN_Rdtase-like_dom"/>
</dbReference>
<dbReference type="RefSeq" id="WP_095621921.1">
    <property type="nucleotide sequence ID" value="NZ_NSKB01000006.1"/>
</dbReference>
<organism evidence="4 5">
    <name type="scientific">Halomonas salipaludis</name>
    <dbReference type="NCBI Taxonomy" id="2032625"/>
    <lineage>
        <taxon>Bacteria</taxon>
        <taxon>Pseudomonadati</taxon>
        <taxon>Pseudomonadota</taxon>
        <taxon>Gammaproteobacteria</taxon>
        <taxon>Oceanospirillales</taxon>
        <taxon>Halomonadaceae</taxon>
        <taxon>Halomonas</taxon>
    </lineage>
</organism>
<evidence type="ECO:0000313" key="5">
    <source>
        <dbReference type="Proteomes" id="UP000217771"/>
    </source>
</evidence>
<keyword evidence="2" id="KW-0288">FMN</keyword>
<proteinExistence type="predicted"/>
<protein>
    <submittedName>
        <fullName evidence="4">FMN reductase</fullName>
    </submittedName>
</protein>
<keyword evidence="2" id="KW-0285">Flavoprotein</keyword>
<name>A0A2A2ESV8_9GAMM</name>
<comment type="caution">
    <text evidence="4">The sequence shown here is derived from an EMBL/GenBank/DDBJ whole genome shotgun (WGS) entry which is preliminary data.</text>
</comment>
<dbReference type="EMBL" id="NSKB01000006">
    <property type="protein sequence ID" value="PAU75495.1"/>
    <property type="molecule type" value="Genomic_DNA"/>
</dbReference>
<evidence type="ECO:0000313" key="4">
    <source>
        <dbReference type="EMBL" id="PAU75495.1"/>
    </source>
</evidence>